<name>F0ZZU7_DICPU</name>
<proteinExistence type="predicted"/>
<gene>
    <name evidence="1" type="ORF">DICPUDRAFT_83545</name>
</gene>
<protein>
    <submittedName>
        <fullName evidence="1">Uncharacterized protein</fullName>
    </submittedName>
</protein>
<dbReference type="KEGG" id="dpp:DICPUDRAFT_83545"/>
<dbReference type="RefSeq" id="XP_003292941.1">
    <property type="nucleotide sequence ID" value="XM_003292893.1"/>
</dbReference>
<accession>F0ZZU7</accession>
<sequence>MCKNLIKHASKLLPSPSPKLPPSSPPSLKLLPSEIQDRYQKKLDYHKKCVIIYESQVEMFSKIAKSQGTENMRFDVGNYDNPIVLLSENESVINLLILNCIWITTFH</sequence>
<dbReference type="AlphaFoldDB" id="F0ZZU7"/>
<evidence type="ECO:0000313" key="2">
    <source>
        <dbReference type="Proteomes" id="UP000001064"/>
    </source>
</evidence>
<dbReference type="Proteomes" id="UP000001064">
    <property type="component" value="Unassembled WGS sequence"/>
</dbReference>
<reference evidence="2" key="1">
    <citation type="journal article" date="2011" name="Genome Biol.">
        <title>Comparative genomics of the social amoebae Dictyostelium discoideum and Dictyostelium purpureum.</title>
        <authorList>
            <consortium name="US DOE Joint Genome Institute (JGI-PGF)"/>
            <person name="Sucgang R."/>
            <person name="Kuo A."/>
            <person name="Tian X."/>
            <person name="Salerno W."/>
            <person name="Parikh A."/>
            <person name="Feasley C.L."/>
            <person name="Dalin E."/>
            <person name="Tu H."/>
            <person name="Huang E."/>
            <person name="Barry K."/>
            <person name="Lindquist E."/>
            <person name="Shapiro H."/>
            <person name="Bruce D."/>
            <person name="Schmutz J."/>
            <person name="Salamov A."/>
            <person name="Fey P."/>
            <person name="Gaudet P."/>
            <person name="Anjard C."/>
            <person name="Babu M.M."/>
            <person name="Basu S."/>
            <person name="Bushmanova Y."/>
            <person name="van der Wel H."/>
            <person name="Katoh-Kurasawa M."/>
            <person name="Dinh C."/>
            <person name="Coutinho P.M."/>
            <person name="Saito T."/>
            <person name="Elias M."/>
            <person name="Schaap P."/>
            <person name="Kay R.R."/>
            <person name="Henrissat B."/>
            <person name="Eichinger L."/>
            <person name="Rivero F."/>
            <person name="Putnam N.H."/>
            <person name="West C.M."/>
            <person name="Loomis W.F."/>
            <person name="Chisholm R.L."/>
            <person name="Shaulsky G."/>
            <person name="Strassmann J.E."/>
            <person name="Queller D.C."/>
            <person name="Kuspa A."/>
            <person name="Grigoriev I.V."/>
        </authorList>
    </citation>
    <scope>NUCLEOTIDE SEQUENCE [LARGE SCALE GENOMIC DNA]</scope>
    <source>
        <strain evidence="2">QSDP1</strain>
    </source>
</reference>
<dbReference type="GeneID" id="10510335"/>
<dbReference type="InParanoid" id="F0ZZU7"/>
<organism evidence="1 2">
    <name type="scientific">Dictyostelium purpureum</name>
    <name type="common">Slime mold</name>
    <dbReference type="NCBI Taxonomy" id="5786"/>
    <lineage>
        <taxon>Eukaryota</taxon>
        <taxon>Amoebozoa</taxon>
        <taxon>Evosea</taxon>
        <taxon>Eumycetozoa</taxon>
        <taxon>Dictyostelia</taxon>
        <taxon>Dictyosteliales</taxon>
        <taxon>Dictyosteliaceae</taxon>
        <taxon>Dictyostelium</taxon>
    </lineage>
</organism>
<keyword evidence="2" id="KW-1185">Reference proteome</keyword>
<dbReference type="VEuPathDB" id="AmoebaDB:DICPUDRAFT_83545"/>
<dbReference type="EMBL" id="GL871321">
    <property type="protein sequence ID" value="EGC30546.1"/>
    <property type="molecule type" value="Genomic_DNA"/>
</dbReference>
<evidence type="ECO:0000313" key="1">
    <source>
        <dbReference type="EMBL" id="EGC30546.1"/>
    </source>
</evidence>